<reference evidence="1 2" key="1">
    <citation type="submission" date="2019-03" db="EMBL/GenBank/DDBJ databases">
        <title>Genomic Encyclopedia of Type Strains, Phase IV (KMG-IV): sequencing the most valuable type-strain genomes for metagenomic binning, comparative biology and taxonomic classification.</title>
        <authorList>
            <person name="Goeker M."/>
        </authorList>
    </citation>
    <scope>NUCLEOTIDE SEQUENCE [LARGE SCALE GENOMIC DNA]</scope>
    <source>
        <strain evidence="1 2">DSM 24629</strain>
    </source>
</reference>
<dbReference type="Pfam" id="PF09388">
    <property type="entry name" value="SpoOE-like"/>
    <property type="match status" value="1"/>
</dbReference>
<dbReference type="Proteomes" id="UP000294902">
    <property type="component" value="Unassembled WGS sequence"/>
</dbReference>
<dbReference type="RefSeq" id="WP_132251761.1">
    <property type="nucleotide sequence ID" value="NZ_SMAL01000004.1"/>
</dbReference>
<proteinExistence type="predicted"/>
<keyword evidence="2" id="KW-1185">Reference proteome</keyword>
<dbReference type="OrthoDB" id="2900007at2"/>
<gene>
    <name evidence="1" type="ORF">EDC18_10470</name>
</gene>
<dbReference type="GO" id="GO:0046983">
    <property type="term" value="F:protein dimerization activity"/>
    <property type="evidence" value="ECO:0007669"/>
    <property type="project" value="InterPro"/>
</dbReference>
<comment type="caution">
    <text evidence="1">The sequence shown here is derived from an EMBL/GenBank/DDBJ whole genome shotgun (WGS) entry which is preliminary data.</text>
</comment>
<dbReference type="InterPro" id="IPR036638">
    <property type="entry name" value="HLH_DNA-bd_sf"/>
</dbReference>
<dbReference type="InterPro" id="IPR037208">
    <property type="entry name" value="Spo0E-like_sf"/>
</dbReference>
<dbReference type="SUPFAM" id="SSF140500">
    <property type="entry name" value="BAS1536-like"/>
    <property type="match status" value="1"/>
</dbReference>
<evidence type="ECO:0000313" key="2">
    <source>
        <dbReference type="Proteomes" id="UP000294902"/>
    </source>
</evidence>
<dbReference type="GO" id="GO:0043937">
    <property type="term" value="P:regulation of sporulation"/>
    <property type="evidence" value="ECO:0007669"/>
    <property type="project" value="InterPro"/>
</dbReference>
<organism evidence="1 2">
    <name type="scientific">Natranaerovirga pectinivora</name>
    <dbReference type="NCBI Taxonomy" id="682400"/>
    <lineage>
        <taxon>Bacteria</taxon>
        <taxon>Bacillati</taxon>
        <taxon>Bacillota</taxon>
        <taxon>Clostridia</taxon>
        <taxon>Lachnospirales</taxon>
        <taxon>Natranaerovirgaceae</taxon>
        <taxon>Natranaerovirga</taxon>
    </lineage>
</organism>
<dbReference type="EMBL" id="SMAL01000004">
    <property type="protein sequence ID" value="TCT14920.1"/>
    <property type="molecule type" value="Genomic_DNA"/>
</dbReference>
<name>A0A4R3MNH9_9FIRM</name>
<accession>A0A4R3MNH9</accession>
<dbReference type="InterPro" id="IPR018540">
    <property type="entry name" value="Spo0E-like"/>
</dbReference>
<evidence type="ECO:0000313" key="1">
    <source>
        <dbReference type="EMBL" id="TCT14920.1"/>
    </source>
</evidence>
<dbReference type="Gene3D" id="4.10.280.10">
    <property type="entry name" value="Helix-loop-helix DNA-binding domain"/>
    <property type="match status" value="1"/>
</dbReference>
<sequence>MKKEIYLIKKEIIMKEIEVCKEKLNRAVNEFGCNSNITIQISQDLDILINKYYEYQQIRYGKKNA</sequence>
<dbReference type="AlphaFoldDB" id="A0A4R3MNH9"/>
<protein>
    <submittedName>
        <fullName evidence="1">Spo0E like sporulation regulatory protein</fullName>
    </submittedName>
</protein>